<dbReference type="AlphaFoldDB" id="A0A368P609"/>
<gene>
    <name evidence="1" type="ORF">DU428_00320</name>
</gene>
<accession>A0A368P609</accession>
<dbReference type="OrthoDB" id="9794935at2"/>
<dbReference type="RefSeq" id="WP_113965530.1">
    <property type="nucleotide sequence ID" value="NZ_QNRP01000001.1"/>
</dbReference>
<reference evidence="1 2" key="1">
    <citation type="submission" date="2018-07" db="EMBL/GenBank/DDBJ databases">
        <title>Oceanihabitans testaceum sp. nov., isolated from marine sediment.</title>
        <authorList>
            <person name="Li C.-M."/>
        </authorList>
    </citation>
    <scope>NUCLEOTIDE SEQUENCE [LARGE SCALE GENOMIC DNA]</scope>
    <source>
        <strain evidence="1 2">S9-10</strain>
    </source>
</reference>
<protein>
    <submittedName>
        <fullName evidence="1">Flavin mononucleotide-binding protein</fullName>
    </submittedName>
</protein>
<dbReference type="SUPFAM" id="SSF50475">
    <property type="entry name" value="FMN-binding split barrel"/>
    <property type="match status" value="1"/>
</dbReference>
<evidence type="ECO:0000313" key="1">
    <source>
        <dbReference type="EMBL" id="RCU57873.1"/>
    </source>
</evidence>
<keyword evidence="2" id="KW-1185">Reference proteome</keyword>
<comment type="caution">
    <text evidence="1">The sequence shown here is derived from an EMBL/GenBank/DDBJ whole genome shotgun (WGS) entry which is preliminary data.</text>
</comment>
<name>A0A368P609_9FLAO</name>
<dbReference type="InterPro" id="IPR012349">
    <property type="entry name" value="Split_barrel_FMN-bd"/>
</dbReference>
<organism evidence="1 2">
    <name type="scientific">Oceanihabitans sediminis</name>
    <dbReference type="NCBI Taxonomy" id="1812012"/>
    <lineage>
        <taxon>Bacteria</taxon>
        <taxon>Pseudomonadati</taxon>
        <taxon>Bacteroidota</taxon>
        <taxon>Flavobacteriia</taxon>
        <taxon>Flavobacteriales</taxon>
        <taxon>Flavobacteriaceae</taxon>
        <taxon>Oceanihabitans</taxon>
    </lineage>
</organism>
<evidence type="ECO:0000313" key="2">
    <source>
        <dbReference type="Proteomes" id="UP000252249"/>
    </source>
</evidence>
<dbReference type="InterPro" id="IPR024747">
    <property type="entry name" value="Pyridox_Oxase-rel"/>
</dbReference>
<dbReference type="Pfam" id="PF12900">
    <property type="entry name" value="Pyridox_ox_2"/>
    <property type="match status" value="1"/>
</dbReference>
<sequence>MITNLEQREIDYILENNYIGNLGYISQDKPFVVPITYYFDKEKNIIICYSGDGHKMNAMRKNNAVSLQVADIDSVIDWRSVLVHGDFELHFASAAKSYLHQFSLGVKNIITKKEHHKPDFISEFSSKIYNEEVPIVFTIKIKEITGRKRLK</sequence>
<dbReference type="EMBL" id="QPIG01000001">
    <property type="protein sequence ID" value="RCU57873.1"/>
    <property type="molecule type" value="Genomic_DNA"/>
</dbReference>
<dbReference type="Gene3D" id="2.30.110.10">
    <property type="entry name" value="Electron Transport, Fmn-binding Protein, Chain A"/>
    <property type="match status" value="1"/>
</dbReference>
<dbReference type="Proteomes" id="UP000252249">
    <property type="component" value="Unassembled WGS sequence"/>
</dbReference>
<proteinExistence type="predicted"/>